<dbReference type="InterPro" id="IPR036063">
    <property type="entry name" value="Smr_dom_sf"/>
</dbReference>
<gene>
    <name evidence="3" type="primary">smrA</name>
    <name evidence="3" type="ORF">J1N51_14135</name>
</gene>
<keyword evidence="3" id="KW-0540">Nuclease</keyword>
<evidence type="ECO:0000313" key="3">
    <source>
        <dbReference type="EMBL" id="QTH63830.1"/>
    </source>
</evidence>
<evidence type="ECO:0000256" key="1">
    <source>
        <dbReference type="SAM" id="MobiDB-lite"/>
    </source>
</evidence>
<accession>A0A975DAX8</accession>
<dbReference type="AlphaFoldDB" id="A0A975DAX8"/>
<dbReference type="PANTHER" id="PTHR35562">
    <property type="entry name" value="DNA ENDONUCLEASE SMRA-RELATED"/>
    <property type="match status" value="1"/>
</dbReference>
<feature type="compositionally biased region" description="Polar residues" evidence="1">
    <location>
        <begin position="19"/>
        <end position="30"/>
    </location>
</feature>
<dbReference type="RefSeq" id="WP_208831885.1">
    <property type="nucleotide sequence ID" value="NZ_CP072110.1"/>
</dbReference>
<evidence type="ECO:0000313" key="4">
    <source>
        <dbReference type="Proteomes" id="UP000682739"/>
    </source>
</evidence>
<dbReference type="NCBIfam" id="NF033154">
    <property type="entry name" value="endonuc_SmrA"/>
    <property type="match status" value="1"/>
</dbReference>
<feature type="domain" description="Smr" evidence="2">
    <location>
        <begin position="95"/>
        <end position="176"/>
    </location>
</feature>
<sequence length="196" mass="22209">MSEFDLFLEELGGVKPLKSSPTYTATQKKNTLTEEQAQQRRENAERSAAFDPNPLATENVQLVDPDELLSYKKSGVQDGVFKNLRLGKYEIHTVLNIQGQSIKQARQNLYQFIQDSHKSDMRSLLIQHGKGLHSKPHPGLLKSYVNQWLRQLDEVKAFHSAQPFHGGSGSVYVLLKKSEEARLTNKERHQKRGANG</sequence>
<dbReference type="Gene3D" id="3.30.1370.110">
    <property type="match status" value="1"/>
</dbReference>
<dbReference type="PROSITE" id="PS50828">
    <property type="entry name" value="SMR"/>
    <property type="match status" value="1"/>
</dbReference>
<dbReference type="KEGG" id="psym:J1N51_14135"/>
<keyword evidence="4" id="KW-1185">Reference proteome</keyword>
<feature type="region of interest" description="Disordered" evidence="1">
    <location>
        <begin position="18"/>
        <end position="47"/>
    </location>
</feature>
<dbReference type="Proteomes" id="UP000682739">
    <property type="component" value="Chromosome"/>
</dbReference>
<dbReference type="GO" id="GO:0004520">
    <property type="term" value="F:DNA endonuclease activity"/>
    <property type="evidence" value="ECO:0007669"/>
    <property type="project" value="TreeGrafter"/>
</dbReference>
<proteinExistence type="predicted"/>
<dbReference type="Pfam" id="PF01713">
    <property type="entry name" value="Smr"/>
    <property type="match status" value="1"/>
</dbReference>
<evidence type="ECO:0000259" key="2">
    <source>
        <dbReference type="PROSITE" id="PS50828"/>
    </source>
</evidence>
<keyword evidence="3" id="KW-0378">Hydrolase</keyword>
<dbReference type="PANTHER" id="PTHR35562:SF2">
    <property type="entry name" value="DNA ENDONUCLEASE SMRA-RELATED"/>
    <property type="match status" value="1"/>
</dbReference>
<organism evidence="3 4">
    <name type="scientific">Psychrosphaera ytuae</name>
    <dbReference type="NCBI Taxonomy" id="2820710"/>
    <lineage>
        <taxon>Bacteria</taxon>
        <taxon>Pseudomonadati</taxon>
        <taxon>Pseudomonadota</taxon>
        <taxon>Gammaproteobacteria</taxon>
        <taxon>Alteromonadales</taxon>
        <taxon>Pseudoalteromonadaceae</taxon>
        <taxon>Psychrosphaera</taxon>
    </lineage>
</organism>
<protein>
    <submittedName>
        <fullName evidence="3">DNA endonuclease SmrA</fullName>
    </submittedName>
</protein>
<name>A0A975DAX8_9GAMM</name>
<dbReference type="InterPro" id="IPR047688">
    <property type="entry name" value="Endonuc_SmrA"/>
</dbReference>
<dbReference type="SMART" id="SM00463">
    <property type="entry name" value="SMR"/>
    <property type="match status" value="1"/>
</dbReference>
<keyword evidence="3" id="KW-0255">Endonuclease</keyword>
<dbReference type="SUPFAM" id="SSF160443">
    <property type="entry name" value="SMR domain-like"/>
    <property type="match status" value="1"/>
</dbReference>
<reference evidence="3" key="1">
    <citation type="submission" date="2021-03" db="EMBL/GenBank/DDBJ databases">
        <title>Description of Psychrosphaera ytuae sp. nov. isolated from deep sea sediment of South China Sea.</title>
        <authorList>
            <person name="Zhang J."/>
            <person name="Xu X.-D."/>
        </authorList>
    </citation>
    <scope>NUCLEOTIDE SEQUENCE</scope>
    <source>
        <strain evidence="3">MTZ26</strain>
    </source>
</reference>
<dbReference type="InterPro" id="IPR002625">
    <property type="entry name" value="Smr_dom"/>
</dbReference>
<dbReference type="EMBL" id="CP072110">
    <property type="protein sequence ID" value="QTH63830.1"/>
    <property type="molecule type" value="Genomic_DNA"/>
</dbReference>